<dbReference type="InterPro" id="IPR049500">
    <property type="entry name" value="Peptidase_M50B-like"/>
</dbReference>
<sequence length="223" mass="23349">MSTIALWAPAALALVLVITPGPWRLSRNVITIAHEAGHALTALLTGRRLTGIKLHSDTSGVTVSRGRPAGPGMVATAFTGYVTPSLLGLGAAALATADQIRPLLLGTVVLLGLMLIMIRNVFGVLSVVVTGGIVFAVFWFGGRDVRVAFALFIAWFLLLGGVRPIGELQRKRARGRARDSDADQLGRLTGVPGLVWVAVFAAVALGCLFLGGRLLLPDLMLPG</sequence>
<feature type="transmembrane region" description="Helical" evidence="1">
    <location>
        <begin position="194"/>
        <end position="216"/>
    </location>
</feature>
<dbReference type="AlphaFoldDB" id="A0A7W7WVE3"/>
<proteinExistence type="predicted"/>
<name>A0A7W7WVE3_9PSEU</name>
<feature type="transmembrane region" description="Helical" evidence="1">
    <location>
        <begin position="147"/>
        <end position="166"/>
    </location>
</feature>
<keyword evidence="3" id="KW-1185">Reference proteome</keyword>
<reference evidence="2 3" key="1">
    <citation type="submission" date="2020-08" db="EMBL/GenBank/DDBJ databases">
        <title>Sequencing the genomes of 1000 actinobacteria strains.</title>
        <authorList>
            <person name="Klenk H.-P."/>
        </authorList>
    </citation>
    <scope>NUCLEOTIDE SEQUENCE [LARGE SCALE GENOMIC DNA]</scope>
    <source>
        <strain evidence="2 3">DSM 45084</strain>
    </source>
</reference>
<dbReference type="Proteomes" id="UP000542674">
    <property type="component" value="Unassembled WGS sequence"/>
</dbReference>
<keyword evidence="1" id="KW-0472">Membrane</keyword>
<feature type="transmembrane region" description="Helical" evidence="1">
    <location>
        <begin position="74"/>
        <end position="94"/>
    </location>
</feature>
<feature type="transmembrane region" description="Helical" evidence="1">
    <location>
        <begin position="121"/>
        <end position="141"/>
    </location>
</feature>
<evidence type="ECO:0000313" key="2">
    <source>
        <dbReference type="EMBL" id="MBB4964443.1"/>
    </source>
</evidence>
<keyword evidence="1" id="KW-0812">Transmembrane</keyword>
<accession>A0A7W7WVE3</accession>
<organism evidence="2 3">
    <name type="scientific">Saccharothrix violaceirubra</name>
    <dbReference type="NCBI Taxonomy" id="413306"/>
    <lineage>
        <taxon>Bacteria</taxon>
        <taxon>Bacillati</taxon>
        <taxon>Actinomycetota</taxon>
        <taxon>Actinomycetes</taxon>
        <taxon>Pseudonocardiales</taxon>
        <taxon>Pseudonocardiaceae</taxon>
        <taxon>Saccharothrix</taxon>
    </lineage>
</organism>
<feature type="transmembrane region" description="Helical" evidence="1">
    <location>
        <begin position="6"/>
        <end position="23"/>
    </location>
</feature>
<feature type="transmembrane region" description="Helical" evidence="1">
    <location>
        <begin position="100"/>
        <end position="116"/>
    </location>
</feature>
<dbReference type="EMBL" id="JACHJS010000001">
    <property type="protein sequence ID" value="MBB4964443.1"/>
    <property type="molecule type" value="Genomic_DNA"/>
</dbReference>
<dbReference type="Pfam" id="PF13398">
    <property type="entry name" value="Peptidase_M50B"/>
    <property type="match status" value="1"/>
</dbReference>
<evidence type="ECO:0008006" key="4">
    <source>
        <dbReference type="Google" id="ProtNLM"/>
    </source>
</evidence>
<evidence type="ECO:0000313" key="3">
    <source>
        <dbReference type="Proteomes" id="UP000542674"/>
    </source>
</evidence>
<gene>
    <name evidence="2" type="ORF">F4559_001802</name>
</gene>
<keyword evidence="1" id="KW-1133">Transmembrane helix</keyword>
<protein>
    <recommendedName>
        <fullName evidence="4">Peptidase M50B-like protein</fullName>
    </recommendedName>
</protein>
<comment type="caution">
    <text evidence="2">The sequence shown here is derived from an EMBL/GenBank/DDBJ whole genome shotgun (WGS) entry which is preliminary data.</text>
</comment>
<evidence type="ECO:0000256" key="1">
    <source>
        <dbReference type="SAM" id="Phobius"/>
    </source>
</evidence>
<dbReference type="RefSeq" id="WP_184667460.1">
    <property type="nucleotide sequence ID" value="NZ_BAABAI010000012.1"/>
</dbReference>